<protein>
    <recommendedName>
        <fullName evidence="4">Glucuronosyltransferase</fullName>
    </recommendedName>
</protein>
<name>A0AA36H5Y4_CYLNA</name>
<dbReference type="EMBL" id="CATQJL010000305">
    <property type="protein sequence ID" value="CAJ0604361.1"/>
    <property type="molecule type" value="Genomic_DNA"/>
</dbReference>
<evidence type="ECO:0008006" key="4">
    <source>
        <dbReference type="Google" id="ProtNLM"/>
    </source>
</evidence>
<feature type="non-terminal residue" evidence="2">
    <location>
        <position position="1"/>
    </location>
</feature>
<proteinExistence type="predicted"/>
<dbReference type="AlphaFoldDB" id="A0AA36H5Y4"/>
<dbReference type="Proteomes" id="UP001176961">
    <property type="component" value="Unassembled WGS sequence"/>
</dbReference>
<organism evidence="2 3">
    <name type="scientific">Cylicocyclus nassatus</name>
    <name type="common">Nematode worm</name>
    <dbReference type="NCBI Taxonomy" id="53992"/>
    <lineage>
        <taxon>Eukaryota</taxon>
        <taxon>Metazoa</taxon>
        <taxon>Ecdysozoa</taxon>
        <taxon>Nematoda</taxon>
        <taxon>Chromadorea</taxon>
        <taxon>Rhabditida</taxon>
        <taxon>Rhabditina</taxon>
        <taxon>Rhabditomorpha</taxon>
        <taxon>Strongyloidea</taxon>
        <taxon>Strongylidae</taxon>
        <taxon>Cylicocyclus</taxon>
    </lineage>
</organism>
<evidence type="ECO:0000256" key="1">
    <source>
        <dbReference type="SAM" id="SignalP"/>
    </source>
</evidence>
<feature type="chain" id="PRO_5041270647" description="Glucuronosyltransferase" evidence="1">
    <location>
        <begin position="17"/>
        <end position="113"/>
    </location>
</feature>
<gene>
    <name evidence="2" type="ORF">CYNAS_LOCUS16344</name>
</gene>
<evidence type="ECO:0000313" key="3">
    <source>
        <dbReference type="Proteomes" id="UP001176961"/>
    </source>
</evidence>
<evidence type="ECO:0000313" key="2">
    <source>
        <dbReference type="EMBL" id="CAJ0604361.1"/>
    </source>
</evidence>
<keyword evidence="3" id="KW-1185">Reference proteome</keyword>
<dbReference type="SUPFAM" id="SSF53756">
    <property type="entry name" value="UDP-Glycosyltransferase/glycogen phosphorylase"/>
    <property type="match status" value="1"/>
</dbReference>
<reference evidence="2" key="1">
    <citation type="submission" date="2023-07" db="EMBL/GenBank/DDBJ databases">
        <authorList>
            <consortium name="CYATHOMIX"/>
        </authorList>
    </citation>
    <scope>NUCLEOTIDE SEQUENCE</scope>
    <source>
        <strain evidence="2">N/A</strain>
    </source>
</reference>
<comment type="caution">
    <text evidence="2">The sequence shown here is derived from an EMBL/GenBank/DDBJ whole genome shotgun (WGS) entry which is preliminary data.</text>
</comment>
<feature type="non-terminal residue" evidence="2">
    <location>
        <position position="113"/>
    </location>
</feature>
<feature type="signal peptide" evidence="1">
    <location>
        <begin position="1"/>
        <end position="16"/>
    </location>
</feature>
<sequence length="113" mass="12867">FSILLLLSHLLLASNSYKFLVYSPFLGHSHTKFLSAIADTLTEAGHNVTMLMPVMDTEEEHRTGVKITKNIINVPAHPRVAEYYKHRKETFGNAWTMQPSLWGSSKVFQHIID</sequence>
<keyword evidence="1" id="KW-0732">Signal</keyword>
<accession>A0AA36H5Y4</accession>